<gene>
    <name evidence="1" type="ORF">AOXY_G2739</name>
</gene>
<dbReference type="EMBL" id="JAGXEW010000002">
    <property type="protein sequence ID" value="KAK1175099.1"/>
    <property type="molecule type" value="Genomic_DNA"/>
</dbReference>
<proteinExistence type="predicted"/>
<accession>A0AAD8GIY2</accession>
<dbReference type="Proteomes" id="UP001230051">
    <property type="component" value="Unassembled WGS sequence"/>
</dbReference>
<protein>
    <submittedName>
        <fullName evidence="1">Uncharacterized protein</fullName>
    </submittedName>
</protein>
<reference evidence="1" key="1">
    <citation type="submission" date="2022-02" db="EMBL/GenBank/DDBJ databases">
        <title>Atlantic sturgeon de novo genome assembly.</title>
        <authorList>
            <person name="Stock M."/>
            <person name="Klopp C."/>
            <person name="Guiguen Y."/>
            <person name="Cabau C."/>
            <person name="Parinello H."/>
            <person name="Santidrian Yebra-Pimentel E."/>
            <person name="Kuhl H."/>
            <person name="Dirks R.P."/>
            <person name="Guessner J."/>
            <person name="Wuertz S."/>
            <person name="Du K."/>
            <person name="Schartl M."/>
        </authorList>
    </citation>
    <scope>NUCLEOTIDE SEQUENCE</scope>
    <source>
        <strain evidence="1">STURGEONOMICS-FGT-2020</strain>
        <tissue evidence="1">Whole blood</tissue>
    </source>
</reference>
<evidence type="ECO:0000313" key="2">
    <source>
        <dbReference type="Proteomes" id="UP001230051"/>
    </source>
</evidence>
<evidence type="ECO:0000313" key="1">
    <source>
        <dbReference type="EMBL" id="KAK1175099.1"/>
    </source>
</evidence>
<name>A0AAD8GIY2_ACIOX</name>
<comment type="caution">
    <text evidence="1">The sequence shown here is derived from an EMBL/GenBank/DDBJ whole genome shotgun (WGS) entry which is preliminary data.</text>
</comment>
<sequence>MEVENGFLSSGNGTHLSVWDRGSNVQLSDMPSKRKRTCTTNDSTGCPCEANGNEKRATAQETVSLRRSSFVSIYANRGVYQSECWKPNGSTLYLLVTSNLLVNMEKYDQISFEEGTFFIGDKSGGCLQKEHGQVIHCWRYDGQDKKLFIALSFLFIHIHMFQEVISILGGI</sequence>
<dbReference type="AlphaFoldDB" id="A0AAD8GIY2"/>
<organism evidence="1 2">
    <name type="scientific">Acipenser oxyrinchus oxyrinchus</name>
    <dbReference type="NCBI Taxonomy" id="40147"/>
    <lineage>
        <taxon>Eukaryota</taxon>
        <taxon>Metazoa</taxon>
        <taxon>Chordata</taxon>
        <taxon>Craniata</taxon>
        <taxon>Vertebrata</taxon>
        <taxon>Euteleostomi</taxon>
        <taxon>Actinopterygii</taxon>
        <taxon>Chondrostei</taxon>
        <taxon>Acipenseriformes</taxon>
        <taxon>Acipenseridae</taxon>
        <taxon>Acipenser</taxon>
    </lineage>
</organism>
<keyword evidence="2" id="KW-1185">Reference proteome</keyword>